<proteinExistence type="inferred from homology"/>
<keyword evidence="2" id="KW-0255">Endonuclease</keyword>
<evidence type="ECO:0000256" key="4">
    <source>
        <dbReference type="SAM" id="MobiDB-lite"/>
    </source>
</evidence>
<keyword evidence="3" id="KW-0378">Hydrolase</keyword>
<sequence length="239" mass="26936">MTSPLTSIHTVSVQVKASWDTQQRPSYNPHRTYPKNPITAPNTEQTLKFNLPERNLLSVSALLTRKSPTPAQAVRMEEKYMGLDTWMPSAPKVEKPRSLYNAASLAYIGDCIYELYARRHFLFPPLNIEEYNDRVMAVVRAEAQDAMLQKLLNDKALSDEERDVLRWGKNISSSKTKTKKRAGVAVYNRASSLETLVGYLYLTNAKRLDEIMLKLGFSTGASTQMILEEASSDVANQST</sequence>
<dbReference type="InterPro" id="IPR008226">
    <property type="entry name" value="Mini3_fam"/>
</dbReference>
<dbReference type="GO" id="GO:0004525">
    <property type="term" value="F:ribonuclease III activity"/>
    <property type="evidence" value="ECO:0007669"/>
    <property type="project" value="InterPro"/>
</dbReference>
<feature type="domain" description="RNase III" evidence="5">
    <location>
        <begin position="104"/>
        <end position="204"/>
    </location>
</feature>
<dbReference type="PANTHER" id="PTHR34276:SF1">
    <property type="entry name" value="MINI-RIBONUCLEASE 3"/>
    <property type="match status" value="1"/>
</dbReference>
<dbReference type="SUPFAM" id="SSF69065">
    <property type="entry name" value="RNase III domain-like"/>
    <property type="match status" value="1"/>
</dbReference>
<evidence type="ECO:0000256" key="3">
    <source>
        <dbReference type="ARBA" id="ARBA00022801"/>
    </source>
</evidence>
<dbReference type="PANTHER" id="PTHR34276">
    <property type="entry name" value="MINI-RIBONUCLEASE 3"/>
    <property type="match status" value="1"/>
</dbReference>
<keyword evidence="1" id="KW-0540">Nuclease</keyword>
<gene>
    <name evidence="6" type="ORF">Tci_030514</name>
</gene>
<dbReference type="EMBL" id="BKCJ010004019">
    <property type="protein sequence ID" value="GEU58536.1"/>
    <property type="molecule type" value="Genomic_DNA"/>
</dbReference>
<feature type="region of interest" description="Disordered" evidence="4">
    <location>
        <begin position="19"/>
        <end position="39"/>
    </location>
</feature>
<reference evidence="6" key="1">
    <citation type="journal article" date="2019" name="Sci. Rep.">
        <title>Draft genome of Tanacetum cinerariifolium, the natural source of mosquito coil.</title>
        <authorList>
            <person name="Yamashiro T."/>
            <person name="Shiraishi A."/>
            <person name="Satake H."/>
            <person name="Nakayama K."/>
        </authorList>
    </citation>
    <scope>NUCLEOTIDE SEQUENCE</scope>
</reference>
<evidence type="ECO:0000259" key="5">
    <source>
        <dbReference type="Pfam" id="PF00636"/>
    </source>
</evidence>
<comment type="caution">
    <text evidence="6">The sequence shown here is derived from an EMBL/GenBank/DDBJ whole genome shotgun (WGS) entry which is preliminary data.</text>
</comment>
<dbReference type="GO" id="GO:0006396">
    <property type="term" value="P:RNA processing"/>
    <property type="evidence" value="ECO:0007669"/>
    <property type="project" value="InterPro"/>
</dbReference>
<dbReference type="AlphaFoldDB" id="A0A6L2LA03"/>
<dbReference type="HAMAP" id="MF_01468">
    <property type="entry name" value="RNase_Mini_III"/>
    <property type="match status" value="1"/>
</dbReference>
<protein>
    <submittedName>
        <fullName evidence="6">Ribonuclease III domain-containing protein</fullName>
    </submittedName>
</protein>
<evidence type="ECO:0000256" key="2">
    <source>
        <dbReference type="ARBA" id="ARBA00022759"/>
    </source>
</evidence>
<dbReference type="Gene3D" id="1.10.1520.10">
    <property type="entry name" value="Ribonuclease III domain"/>
    <property type="match status" value="1"/>
</dbReference>
<evidence type="ECO:0000256" key="1">
    <source>
        <dbReference type="ARBA" id="ARBA00022722"/>
    </source>
</evidence>
<accession>A0A6L2LA03</accession>
<dbReference type="InterPro" id="IPR000999">
    <property type="entry name" value="RNase_III_dom"/>
</dbReference>
<evidence type="ECO:0000313" key="6">
    <source>
        <dbReference type="EMBL" id="GEU58536.1"/>
    </source>
</evidence>
<dbReference type="Pfam" id="PF00636">
    <property type="entry name" value="Ribonuclease_3"/>
    <property type="match status" value="1"/>
</dbReference>
<dbReference type="CDD" id="cd00593">
    <property type="entry name" value="RIBOc"/>
    <property type="match status" value="1"/>
</dbReference>
<name>A0A6L2LA03_TANCI</name>
<dbReference type="InterPro" id="IPR036389">
    <property type="entry name" value="RNase_III_sf"/>
</dbReference>
<organism evidence="6">
    <name type="scientific">Tanacetum cinerariifolium</name>
    <name type="common">Dalmatian daisy</name>
    <name type="synonym">Chrysanthemum cinerariifolium</name>
    <dbReference type="NCBI Taxonomy" id="118510"/>
    <lineage>
        <taxon>Eukaryota</taxon>
        <taxon>Viridiplantae</taxon>
        <taxon>Streptophyta</taxon>
        <taxon>Embryophyta</taxon>
        <taxon>Tracheophyta</taxon>
        <taxon>Spermatophyta</taxon>
        <taxon>Magnoliopsida</taxon>
        <taxon>eudicotyledons</taxon>
        <taxon>Gunneridae</taxon>
        <taxon>Pentapetalae</taxon>
        <taxon>asterids</taxon>
        <taxon>campanulids</taxon>
        <taxon>Asterales</taxon>
        <taxon>Asteraceae</taxon>
        <taxon>Asteroideae</taxon>
        <taxon>Anthemideae</taxon>
        <taxon>Anthemidinae</taxon>
        <taxon>Tanacetum</taxon>
    </lineage>
</organism>